<dbReference type="EnsemblPlants" id="AUR62027823-RA">
    <property type="protein sequence ID" value="AUR62027823-RA:cds"/>
    <property type="gene ID" value="AUR62027823"/>
</dbReference>
<evidence type="ECO:0000313" key="3">
    <source>
        <dbReference type="Proteomes" id="UP000596660"/>
    </source>
</evidence>
<dbReference type="Gene3D" id="2.40.50.140">
    <property type="entry name" value="Nucleic acid-binding proteins"/>
    <property type="match status" value="2"/>
</dbReference>
<dbReference type="SUPFAM" id="SSF50249">
    <property type="entry name" value="Nucleic acid-binding proteins"/>
    <property type="match status" value="2"/>
</dbReference>
<dbReference type="InterPro" id="IPR013023">
    <property type="entry name" value="KARI"/>
</dbReference>
<dbReference type="Gene3D" id="3.40.50.720">
    <property type="entry name" value="NAD(P)-binding Rossmann-like Domain"/>
    <property type="match status" value="1"/>
</dbReference>
<feature type="domain" description="KARI N-terminal Rossmann" evidence="1">
    <location>
        <begin position="1"/>
        <end position="113"/>
    </location>
</feature>
<dbReference type="PANTHER" id="PTHR21371">
    <property type="entry name" value="KETOL-ACID REDUCTOISOMERASE, MITOCHONDRIAL"/>
    <property type="match status" value="1"/>
</dbReference>
<dbReference type="OMA" id="HEHEYEI"/>
<dbReference type="GO" id="GO:0004455">
    <property type="term" value="F:ketol-acid reductoisomerase activity"/>
    <property type="evidence" value="ECO:0007669"/>
    <property type="project" value="TreeGrafter"/>
</dbReference>
<dbReference type="GO" id="GO:0009097">
    <property type="term" value="P:isoleucine biosynthetic process"/>
    <property type="evidence" value="ECO:0007669"/>
    <property type="project" value="TreeGrafter"/>
</dbReference>
<accession>A0A803MED0</accession>
<dbReference type="SUPFAM" id="SSF51735">
    <property type="entry name" value="NAD(P)-binding Rossmann-fold domains"/>
    <property type="match status" value="1"/>
</dbReference>
<protein>
    <recommendedName>
        <fullName evidence="1">KARI N-terminal Rossmann domain-containing protein</fullName>
    </recommendedName>
</protein>
<dbReference type="InterPro" id="IPR013116">
    <property type="entry name" value="KARI_N"/>
</dbReference>
<keyword evidence="3" id="KW-1185">Reference proteome</keyword>
<name>A0A803MED0_CHEQI</name>
<dbReference type="PROSITE" id="PS51850">
    <property type="entry name" value="KARI_N"/>
    <property type="match status" value="1"/>
</dbReference>
<dbReference type="GO" id="GO:0009507">
    <property type="term" value="C:chloroplast"/>
    <property type="evidence" value="ECO:0007669"/>
    <property type="project" value="TreeGrafter"/>
</dbReference>
<dbReference type="InterPro" id="IPR036291">
    <property type="entry name" value="NAD(P)-bd_dom_sf"/>
</dbReference>
<dbReference type="PANTHER" id="PTHR21371:SF1">
    <property type="entry name" value="KETOL-ACID REDUCTOISOMERASE, MITOCHONDRIAL"/>
    <property type="match status" value="1"/>
</dbReference>
<dbReference type="Proteomes" id="UP000596660">
    <property type="component" value="Unplaced"/>
</dbReference>
<evidence type="ECO:0000313" key="2">
    <source>
        <dbReference type="EnsemblPlants" id="AUR62027823-RA:cds"/>
    </source>
</evidence>
<proteinExistence type="predicted"/>
<dbReference type="GO" id="GO:0005739">
    <property type="term" value="C:mitochondrion"/>
    <property type="evidence" value="ECO:0007669"/>
    <property type="project" value="TreeGrafter"/>
</dbReference>
<reference evidence="2" key="1">
    <citation type="journal article" date="2017" name="Nature">
        <title>The genome of Chenopodium quinoa.</title>
        <authorList>
            <person name="Jarvis D.E."/>
            <person name="Ho Y.S."/>
            <person name="Lightfoot D.J."/>
            <person name="Schmoeckel S.M."/>
            <person name="Li B."/>
            <person name="Borm T.J.A."/>
            <person name="Ohyanagi H."/>
            <person name="Mineta K."/>
            <person name="Michell C.T."/>
            <person name="Saber N."/>
            <person name="Kharbatia N.M."/>
            <person name="Rupper R.R."/>
            <person name="Sharp A.R."/>
            <person name="Dally N."/>
            <person name="Boughton B.A."/>
            <person name="Woo Y.H."/>
            <person name="Gao G."/>
            <person name="Schijlen E.G.W.M."/>
            <person name="Guo X."/>
            <person name="Momin A.A."/>
            <person name="Negrao S."/>
            <person name="Al-Babili S."/>
            <person name="Gehring C."/>
            <person name="Roessner U."/>
            <person name="Jung C."/>
            <person name="Murphy K."/>
            <person name="Arold S.T."/>
            <person name="Gojobori T."/>
            <person name="van der Linden C.G."/>
            <person name="van Loo E.N."/>
            <person name="Jellen E.N."/>
            <person name="Maughan P.J."/>
            <person name="Tester M."/>
        </authorList>
    </citation>
    <scope>NUCLEOTIDE SEQUENCE [LARGE SCALE GENOMIC DNA]</scope>
    <source>
        <strain evidence="2">cv. PI 614886</strain>
    </source>
</reference>
<evidence type="ECO:0000259" key="1">
    <source>
        <dbReference type="PROSITE" id="PS51850"/>
    </source>
</evidence>
<reference evidence="2" key="2">
    <citation type="submission" date="2021-03" db="UniProtKB">
        <authorList>
            <consortium name="EnsemblPlants"/>
        </authorList>
    </citation>
    <scope>IDENTIFICATION</scope>
</reference>
<dbReference type="InterPro" id="IPR012340">
    <property type="entry name" value="NA-bd_OB-fold"/>
</dbReference>
<sequence>MLLISDSAQADNYEKFFSLMKLNSILGLSYGFVLGHLQSLGKEFPKNFSVIAVCPKGMVPSVRRLYVQGRDVNGAGINSSLAVYQVEDLSNIVISDNVQEATDLSLTMKPEQTSLGKLTPSTKAYKVRAKVIEKSQPQQSPNKKRYQRLVFEDTKIQSTKKREDECQMTFGGQTIIEPLDPTAGPVLPNYVSINSIPKTSFKNERFDLLAVVLYIEEVRKVPTSGGNMMDPLTISMWGGLAVIDTEKLACWVLSPIVAAFTHLRPTTYKGFSLASSMSTTIISDPTGEEAHALRTWMKEKQEMLLDQATKILHIRTPSRTTATKTINEIEQKNAANTMQEERHWIQATIPDAQLENLLAYLGCNNCGKRCQEAKDATFKCLHC</sequence>
<dbReference type="AlphaFoldDB" id="A0A803MED0"/>
<dbReference type="GO" id="GO:0009099">
    <property type="term" value="P:L-valine biosynthetic process"/>
    <property type="evidence" value="ECO:0007669"/>
    <property type="project" value="TreeGrafter"/>
</dbReference>
<dbReference type="Gramene" id="AUR62027823-RA">
    <property type="protein sequence ID" value="AUR62027823-RA:cds"/>
    <property type="gene ID" value="AUR62027823"/>
</dbReference>
<organism evidence="2 3">
    <name type="scientific">Chenopodium quinoa</name>
    <name type="common">Quinoa</name>
    <dbReference type="NCBI Taxonomy" id="63459"/>
    <lineage>
        <taxon>Eukaryota</taxon>
        <taxon>Viridiplantae</taxon>
        <taxon>Streptophyta</taxon>
        <taxon>Embryophyta</taxon>
        <taxon>Tracheophyta</taxon>
        <taxon>Spermatophyta</taxon>
        <taxon>Magnoliopsida</taxon>
        <taxon>eudicotyledons</taxon>
        <taxon>Gunneridae</taxon>
        <taxon>Pentapetalae</taxon>
        <taxon>Caryophyllales</taxon>
        <taxon>Chenopodiaceae</taxon>
        <taxon>Chenopodioideae</taxon>
        <taxon>Atripliceae</taxon>
        <taxon>Chenopodium</taxon>
    </lineage>
</organism>